<name>A0A7V8K764_9GAMM</name>
<dbReference type="InterPro" id="IPR007497">
    <property type="entry name" value="SIMPL/DUF541"/>
</dbReference>
<gene>
    <name evidence="2" type="ORF">B1992_09655</name>
</gene>
<evidence type="ECO:0000313" key="2">
    <source>
        <dbReference type="EMBL" id="KAF1686183.1"/>
    </source>
</evidence>
<accession>A0A7V8K764</accession>
<dbReference type="GO" id="GO:0006974">
    <property type="term" value="P:DNA damage response"/>
    <property type="evidence" value="ECO:0007669"/>
    <property type="project" value="TreeGrafter"/>
</dbReference>
<organism evidence="2 3">
    <name type="scientific">Pseudoxanthomonas broegbernensis</name>
    <dbReference type="NCBI Taxonomy" id="83619"/>
    <lineage>
        <taxon>Bacteria</taxon>
        <taxon>Pseudomonadati</taxon>
        <taxon>Pseudomonadota</taxon>
        <taxon>Gammaproteobacteria</taxon>
        <taxon>Lysobacterales</taxon>
        <taxon>Lysobacteraceae</taxon>
        <taxon>Pseudoxanthomonas</taxon>
    </lineage>
</organism>
<dbReference type="PANTHER" id="PTHR34387">
    <property type="entry name" value="SLR1258 PROTEIN"/>
    <property type="match status" value="1"/>
</dbReference>
<feature type="chain" id="PRO_5031254729" description="SIMPL domain-containing protein" evidence="1">
    <location>
        <begin position="21"/>
        <end position="234"/>
    </location>
</feature>
<dbReference type="Pfam" id="PF04402">
    <property type="entry name" value="SIMPL"/>
    <property type="match status" value="1"/>
</dbReference>
<sequence>MRSPFASLLALLALSAPATAQPAAPPPATLLSVSTQAQASRAPDIATVSAGVVTQAADGNMAMRQNAELMNKVLAAVKAAGVAPRDIQTSGINLNPQYHYQENQPPRITGYQASNNVSLKLRDVEKMGKVLDALVASGANQINGPSFGIDDPEPLYDQARVDALKLAQARAETYAKALNLRVRRVISLNEGGGAMPGPMPRMAMAKAQAFDSTPVAVGESSVSVQLEVVFELGQ</sequence>
<dbReference type="InterPro" id="IPR052022">
    <property type="entry name" value="26kDa_periplasmic_antigen"/>
</dbReference>
<dbReference type="AlphaFoldDB" id="A0A7V8K764"/>
<keyword evidence="3" id="KW-1185">Reference proteome</keyword>
<reference evidence="2 3" key="1">
    <citation type="submission" date="2017-10" db="EMBL/GenBank/DDBJ databases">
        <title>Whole genome sequencing of Pseudoxanthomonas broegbernensis DSM 12573(T).</title>
        <authorList>
            <person name="Kumar S."/>
            <person name="Bansal K."/>
            <person name="Kaur A."/>
            <person name="Patil P."/>
            <person name="Sharma S."/>
            <person name="Patil P.B."/>
        </authorList>
    </citation>
    <scope>NUCLEOTIDE SEQUENCE [LARGE SCALE GENOMIC DNA]</scope>
    <source>
        <strain evidence="2 3">DSM 12573</strain>
    </source>
</reference>
<comment type="caution">
    <text evidence="2">The sequence shown here is derived from an EMBL/GenBank/DDBJ whole genome shotgun (WGS) entry which is preliminary data.</text>
</comment>
<dbReference type="EMBL" id="MWIP01000008">
    <property type="protein sequence ID" value="KAF1686183.1"/>
    <property type="molecule type" value="Genomic_DNA"/>
</dbReference>
<evidence type="ECO:0000313" key="3">
    <source>
        <dbReference type="Proteomes" id="UP000462066"/>
    </source>
</evidence>
<dbReference type="Proteomes" id="UP000462066">
    <property type="component" value="Unassembled WGS sequence"/>
</dbReference>
<keyword evidence="1" id="KW-0732">Signal</keyword>
<evidence type="ECO:0008006" key="4">
    <source>
        <dbReference type="Google" id="ProtNLM"/>
    </source>
</evidence>
<dbReference type="RefSeq" id="WP_162311279.1">
    <property type="nucleotide sequence ID" value="NZ_JACHGU010000001.1"/>
</dbReference>
<feature type="signal peptide" evidence="1">
    <location>
        <begin position="1"/>
        <end position="20"/>
    </location>
</feature>
<proteinExistence type="predicted"/>
<dbReference type="PANTHER" id="PTHR34387:SF1">
    <property type="entry name" value="PERIPLASMIC IMMUNOGENIC PROTEIN"/>
    <property type="match status" value="1"/>
</dbReference>
<dbReference type="Gene3D" id="3.30.110.170">
    <property type="entry name" value="Protein of unknown function (DUF541), domain 1"/>
    <property type="match status" value="1"/>
</dbReference>
<evidence type="ECO:0000256" key="1">
    <source>
        <dbReference type="SAM" id="SignalP"/>
    </source>
</evidence>
<dbReference type="Gene3D" id="3.30.70.2970">
    <property type="entry name" value="Protein of unknown function (DUF541), domain 2"/>
    <property type="match status" value="1"/>
</dbReference>
<protein>
    <recommendedName>
        <fullName evidence="4">SIMPL domain-containing protein</fullName>
    </recommendedName>
</protein>